<feature type="compositionally biased region" description="Pro residues" evidence="1">
    <location>
        <begin position="37"/>
        <end position="50"/>
    </location>
</feature>
<accession>A0A8U0V3R6</accession>
<evidence type="ECO:0000313" key="2">
    <source>
        <dbReference type="Proteomes" id="UP000000715"/>
    </source>
</evidence>
<name>A0A8U0V3R6_MUSPF</name>
<gene>
    <name evidence="3" type="primary">TMEM141</name>
</gene>
<dbReference type="AlphaFoldDB" id="A0A8U0V3R6"/>
<reference evidence="3" key="1">
    <citation type="submission" date="2025-08" db="UniProtKB">
        <authorList>
            <consortium name="RefSeq"/>
        </authorList>
    </citation>
    <scope>IDENTIFICATION</scope>
    <source>
        <tissue evidence="3">Brain</tissue>
    </source>
</reference>
<keyword evidence="3" id="KW-0472">Membrane</keyword>
<keyword evidence="3" id="KW-0812">Transmembrane</keyword>
<dbReference type="RefSeq" id="XP_044938685.1">
    <property type="nucleotide sequence ID" value="XM_045082750.1"/>
</dbReference>
<evidence type="ECO:0000313" key="3">
    <source>
        <dbReference type="RefSeq" id="XP_044938685.1"/>
    </source>
</evidence>
<feature type="compositionally biased region" description="Pro residues" evidence="1">
    <location>
        <begin position="113"/>
        <end position="133"/>
    </location>
</feature>
<protein>
    <submittedName>
        <fullName evidence="3">Transmembrane protein 141 isoform X7</fullName>
    </submittedName>
</protein>
<keyword evidence="2" id="KW-1185">Reference proteome</keyword>
<feature type="compositionally biased region" description="Low complexity" evidence="1">
    <location>
        <begin position="51"/>
        <end position="63"/>
    </location>
</feature>
<feature type="compositionally biased region" description="Low complexity" evidence="1">
    <location>
        <begin position="173"/>
        <end position="187"/>
    </location>
</feature>
<feature type="region of interest" description="Disordered" evidence="1">
    <location>
        <begin position="164"/>
        <end position="187"/>
    </location>
</feature>
<dbReference type="GeneID" id="101693669"/>
<feature type="region of interest" description="Disordered" evidence="1">
    <location>
        <begin position="1"/>
        <end position="148"/>
    </location>
</feature>
<feature type="compositionally biased region" description="Pro residues" evidence="1">
    <location>
        <begin position="64"/>
        <end position="75"/>
    </location>
</feature>
<dbReference type="CTD" id="85014"/>
<sequence>MPPLPQKTWPGPSLIAPLLQRPPESTPQTLCHHSDPRPFPPSLRSPPAPPLLRARPRPFAGPAQAPPLSHPPLRPCPRVLQGSAPSSLRLPQRAARAGSAPVHTRPSACLTRVPPPPPCTSRKAPPPCSPRPPHVVRRLRPSATGDLPAMVNLGLSRVDDAVAAKHPAPAPPSACRCSSGGSSCTPSSGMCWWPWSQARWPATG</sequence>
<evidence type="ECO:0000256" key="1">
    <source>
        <dbReference type="SAM" id="MobiDB-lite"/>
    </source>
</evidence>
<organism evidence="2 3">
    <name type="scientific">Mustela putorius furo</name>
    <name type="common">European domestic ferret</name>
    <name type="synonym">Mustela furo</name>
    <dbReference type="NCBI Taxonomy" id="9669"/>
    <lineage>
        <taxon>Eukaryota</taxon>
        <taxon>Metazoa</taxon>
        <taxon>Chordata</taxon>
        <taxon>Craniata</taxon>
        <taxon>Vertebrata</taxon>
        <taxon>Euteleostomi</taxon>
        <taxon>Mammalia</taxon>
        <taxon>Eutheria</taxon>
        <taxon>Laurasiatheria</taxon>
        <taxon>Carnivora</taxon>
        <taxon>Caniformia</taxon>
        <taxon>Musteloidea</taxon>
        <taxon>Mustelidae</taxon>
        <taxon>Mustelinae</taxon>
        <taxon>Mustela</taxon>
    </lineage>
</organism>
<dbReference type="Proteomes" id="UP000000715">
    <property type="component" value="Unplaced"/>
</dbReference>
<proteinExistence type="predicted"/>